<dbReference type="InterPro" id="IPR050534">
    <property type="entry name" value="Coronavir_polyprotein_1ab"/>
</dbReference>
<evidence type="ECO:0000256" key="8">
    <source>
        <dbReference type="ARBA" id="ARBA00023125"/>
    </source>
</evidence>
<dbReference type="SUPFAM" id="SSF52540">
    <property type="entry name" value="P-loop containing nucleoside triphosphate hydrolases"/>
    <property type="match status" value="2"/>
</dbReference>
<keyword evidence="3 11" id="KW-0227">DNA damage</keyword>
<dbReference type="EC" id="5.6.2.3" evidence="11"/>
<name>A0A369Z2R8_HAEPA</name>
<evidence type="ECO:0000256" key="1">
    <source>
        <dbReference type="ARBA" id="ARBA00022722"/>
    </source>
</evidence>
<dbReference type="GO" id="GO:0005524">
    <property type="term" value="F:ATP binding"/>
    <property type="evidence" value="ECO:0007669"/>
    <property type="project" value="UniProtKB-UniRule"/>
</dbReference>
<dbReference type="GO" id="GO:0000724">
    <property type="term" value="P:double-strand break repair via homologous recombination"/>
    <property type="evidence" value="ECO:0007669"/>
    <property type="project" value="UniProtKB-UniRule"/>
</dbReference>
<keyword evidence="9 11" id="KW-0234">DNA repair</keyword>
<dbReference type="GO" id="GO:0003677">
    <property type="term" value="F:DNA binding"/>
    <property type="evidence" value="ECO:0007669"/>
    <property type="project" value="UniProtKB-UniRule"/>
</dbReference>
<keyword evidence="5 11" id="KW-0347">Helicase</keyword>
<dbReference type="GO" id="GO:0043139">
    <property type="term" value="F:5'-3' DNA helicase activity"/>
    <property type="evidence" value="ECO:0007669"/>
    <property type="project" value="UniProtKB-UniRule"/>
</dbReference>
<evidence type="ECO:0000256" key="6">
    <source>
        <dbReference type="ARBA" id="ARBA00022839"/>
    </source>
</evidence>
<dbReference type="GO" id="GO:0008854">
    <property type="term" value="F:exodeoxyribonuclease V activity"/>
    <property type="evidence" value="ECO:0007669"/>
    <property type="project" value="InterPro"/>
</dbReference>
<evidence type="ECO:0000256" key="2">
    <source>
        <dbReference type="ARBA" id="ARBA00022741"/>
    </source>
</evidence>
<proteinExistence type="inferred from homology"/>
<comment type="caution">
    <text evidence="14">The sequence shown here is derived from an EMBL/GenBank/DDBJ whole genome shotgun (WGS) entry which is preliminary data.</text>
</comment>
<feature type="domain" description="UvrD-like helicase C-terminal" evidence="12">
    <location>
        <begin position="568"/>
        <end position="613"/>
    </location>
</feature>
<dbReference type="Pfam" id="PF21185">
    <property type="entry name" value="RecD_N"/>
    <property type="match status" value="1"/>
</dbReference>
<dbReference type="PANTHER" id="PTHR43788:SF6">
    <property type="entry name" value="DNA HELICASE B"/>
    <property type="match status" value="1"/>
</dbReference>
<gene>
    <name evidence="11 14" type="primary">recD</name>
    <name evidence="14" type="ORF">DPV87_04425</name>
</gene>
<dbReference type="Proteomes" id="UP000253910">
    <property type="component" value="Unassembled WGS sequence"/>
</dbReference>
<keyword evidence="1 11" id="KW-0540">Nuclease</keyword>
<dbReference type="Gene3D" id="3.40.50.300">
    <property type="entry name" value="P-loop containing nucleotide triphosphate hydrolases"/>
    <property type="match status" value="3"/>
</dbReference>
<evidence type="ECO:0000256" key="7">
    <source>
        <dbReference type="ARBA" id="ARBA00022840"/>
    </source>
</evidence>
<comment type="subunit">
    <text evidence="11">Heterotrimer of RecB, RecC and RecD. All subunits contribute to DNA-binding.</text>
</comment>
<dbReference type="InterPro" id="IPR006344">
    <property type="entry name" value="RecD"/>
</dbReference>
<keyword evidence="8 11" id="KW-0238">DNA-binding</keyword>
<evidence type="ECO:0000259" key="12">
    <source>
        <dbReference type="Pfam" id="PF13538"/>
    </source>
</evidence>
<dbReference type="FunFam" id="3.40.50.300:FF:000912">
    <property type="entry name" value="RecBCD enzyme subunit RecD"/>
    <property type="match status" value="1"/>
</dbReference>
<dbReference type="GO" id="GO:0017116">
    <property type="term" value="F:single-stranded DNA helicase activity"/>
    <property type="evidence" value="ECO:0007669"/>
    <property type="project" value="TreeGrafter"/>
</dbReference>
<evidence type="ECO:0000256" key="5">
    <source>
        <dbReference type="ARBA" id="ARBA00022806"/>
    </source>
</evidence>
<keyword evidence="4 11" id="KW-0378">Hydrolase</keyword>
<dbReference type="AlphaFoldDB" id="A0A369Z2R8"/>
<dbReference type="InterPro" id="IPR027785">
    <property type="entry name" value="UvrD-like_helicase_C"/>
</dbReference>
<dbReference type="Pfam" id="PF13245">
    <property type="entry name" value="AAA_19"/>
    <property type="match status" value="1"/>
</dbReference>
<evidence type="ECO:0000259" key="13">
    <source>
        <dbReference type="Pfam" id="PF21185"/>
    </source>
</evidence>
<dbReference type="InterPro" id="IPR041851">
    <property type="entry name" value="RecD_N_sf"/>
</dbReference>
<reference evidence="14 15" key="1">
    <citation type="submission" date="2018-05" db="EMBL/GenBank/DDBJ databases">
        <title>Draft Genome Sequences for a Diverse set of 7 Haemophilus Species.</title>
        <authorList>
            <person name="Nichols M."/>
            <person name="Topaz N."/>
            <person name="Wang X."/>
            <person name="Wang X."/>
            <person name="Boxrud D."/>
        </authorList>
    </citation>
    <scope>NUCLEOTIDE SEQUENCE [LARGE SCALE GENOMIC DNA]</scope>
    <source>
        <strain evidence="14 15">C2008001710</strain>
    </source>
</reference>
<comment type="similarity">
    <text evidence="11">Belongs to the RecD family.</text>
</comment>
<dbReference type="InterPro" id="IPR027417">
    <property type="entry name" value="P-loop_NTPase"/>
</dbReference>
<keyword evidence="7 11" id="KW-0067">ATP-binding</keyword>
<accession>A0A369Z2R8</accession>
<evidence type="ECO:0000256" key="10">
    <source>
        <dbReference type="ARBA" id="ARBA00023235"/>
    </source>
</evidence>
<dbReference type="CDD" id="cd18809">
    <property type="entry name" value="SF1_C_RecD"/>
    <property type="match status" value="1"/>
</dbReference>
<evidence type="ECO:0000313" key="14">
    <source>
        <dbReference type="EMBL" id="RDE92623.1"/>
    </source>
</evidence>
<keyword evidence="6 11" id="KW-0269">Exonuclease</keyword>
<evidence type="ECO:0000256" key="3">
    <source>
        <dbReference type="ARBA" id="ARBA00022763"/>
    </source>
</evidence>
<comment type="catalytic activity">
    <reaction evidence="11">
        <text>ATP + H2O = ADP + phosphate + H(+)</text>
        <dbReference type="Rhea" id="RHEA:13065"/>
        <dbReference type="ChEBI" id="CHEBI:15377"/>
        <dbReference type="ChEBI" id="CHEBI:15378"/>
        <dbReference type="ChEBI" id="CHEBI:30616"/>
        <dbReference type="ChEBI" id="CHEBI:43474"/>
        <dbReference type="ChEBI" id="CHEBI:456216"/>
        <dbReference type="EC" id="5.6.2.3"/>
    </reaction>
</comment>
<dbReference type="PANTHER" id="PTHR43788">
    <property type="entry name" value="DNA2/NAM7 HELICASE FAMILY MEMBER"/>
    <property type="match status" value="1"/>
</dbReference>
<feature type="binding site" evidence="11">
    <location>
        <begin position="194"/>
        <end position="201"/>
    </location>
    <ligand>
        <name>ATP</name>
        <dbReference type="ChEBI" id="CHEBI:30616"/>
    </ligand>
</feature>
<feature type="domain" description="RecBCD enzyme subunit RecD N-terminal" evidence="13">
    <location>
        <begin position="10"/>
        <end position="127"/>
    </location>
</feature>
<dbReference type="InterPro" id="IPR049550">
    <property type="entry name" value="RecD_N"/>
</dbReference>
<keyword evidence="2 11" id="KW-0547">Nucleotide-binding</keyword>
<evidence type="ECO:0000256" key="11">
    <source>
        <dbReference type="HAMAP-Rule" id="MF_01487"/>
    </source>
</evidence>
<dbReference type="CDD" id="cd17933">
    <property type="entry name" value="DEXSc_RecD-like"/>
    <property type="match status" value="1"/>
</dbReference>
<dbReference type="GO" id="GO:0016887">
    <property type="term" value="F:ATP hydrolysis activity"/>
    <property type="evidence" value="ECO:0007669"/>
    <property type="project" value="RHEA"/>
</dbReference>
<dbReference type="NCBIfam" id="TIGR01447">
    <property type="entry name" value="recD"/>
    <property type="match status" value="1"/>
</dbReference>
<evidence type="ECO:0000256" key="4">
    <source>
        <dbReference type="ARBA" id="ARBA00022801"/>
    </source>
</evidence>
<comment type="miscellaneous">
    <text evidence="11">In the RecBCD complex, RecB has a slow 3'-5' helicase, an exonuclease activity and loads RecA onto ssDNA, RecD has a fast 5'-3' helicase activity, while RecC stimulates the ATPase and processivity of the RecB helicase and contributes to recognition of the Chi site.</text>
</comment>
<dbReference type="Pfam" id="PF13538">
    <property type="entry name" value="UvrD_C_2"/>
    <property type="match status" value="1"/>
</dbReference>
<evidence type="ECO:0000256" key="9">
    <source>
        <dbReference type="ARBA" id="ARBA00023204"/>
    </source>
</evidence>
<keyword evidence="10 11" id="KW-0413">Isomerase</keyword>
<dbReference type="EMBL" id="QEPW01000006">
    <property type="protein sequence ID" value="RDE92623.1"/>
    <property type="molecule type" value="Genomic_DNA"/>
</dbReference>
<dbReference type="Gene3D" id="1.10.10.1020">
    <property type="entry name" value="RecBCD complex, subunit RecD, N-terminal domain"/>
    <property type="match status" value="1"/>
</dbReference>
<dbReference type="GO" id="GO:0009338">
    <property type="term" value="C:exodeoxyribonuclease V complex"/>
    <property type="evidence" value="ECO:0007669"/>
    <property type="project" value="InterPro"/>
</dbReference>
<comment type="function">
    <text evidence="11">A helicase/nuclease that prepares dsDNA breaks (DSB) for recombinational DNA repair. Binds to DSBs and unwinds DNA via a highly rapid and processive ATP-dependent bidirectional helicase activity. Unwinds dsDNA until it encounters a Chi (crossover hotspot instigator) sequence from the 3' direction. Cuts ssDNA a few nucleotides 3' to the Chi site. The properties and activities of the enzyme are changed at Chi. The Chi-altered holoenzyme produces a long 3'-ssDNA overhang and facilitates RecA-binding to the ssDNA for homologous DNA recombination and repair. Holoenzyme degrades any linearized DNA that is unable to undergo homologous recombination. In the holoenzyme this subunit has ssDNA-dependent ATPase and 5'-3' helicase activity. When added to pre-assembled RecBC greatly stimulates nuclease activity and augments holoenzyme processivity. Negatively regulates the RecA-loading ability of RecBCD.</text>
</comment>
<sequence>MLSLLKSLQEQGVITQGDYYFAQLIADKQKDKGYAEPVQNLAILLAALCNWSYTQGNTCCVLDRFLERNLFGLAYRHTETDFLSLINEKIGSLPVSKWQSALAGHIAFTQDPENQIAPLAFQFGAIYFYRAWQDEFRVAQYIKNALKNDRTLSVEPQQIRALLDRYFPQQQAQVDWQKVAVTTAVKSPFSVITGGPGTGKTTTVTRLLCVLQELFGGKLHIKLVAPTGKAAARLTESIENALAQMPISDELRASIPKTAETLHRLLGVRPFTDSVKYHAHNPLQIDVLVVDETSMIDLPMMAKLVQALKPETRLILLGDQAQLASVEAGAVLGEIAQFLTQDYSPAQADYIHTTTGYTVPTSDEHSPLRDAICHLTFSRRFRDDSGIKQLAEQIQQGKGEGSVATFAEYPQELHFHHFDEEQDVKESVRQVVKSAVENYRVYLTQLQTYFAHKKDLNAKFTDEKGNEKTYAEAILDRFNSVRFLTALRASALGVEELNREIALALRAEKLLWFRQEDDWYIGKPIMITENDHNVKLYNGDIGLCLAKGKVWFGNREVSTSRIPAHEPAFMMTIHKSQGSEFEHTVMVLPTEPNPVLSRELVFTGVTRAKNQLSVFANEKIWQSAVRNTVKRQSGLGKLLQEKEE</sequence>
<organism evidence="14 15">
    <name type="scientific">Haemophilus parainfluenzae</name>
    <dbReference type="NCBI Taxonomy" id="729"/>
    <lineage>
        <taxon>Bacteria</taxon>
        <taxon>Pseudomonadati</taxon>
        <taxon>Pseudomonadota</taxon>
        <taxon>Gammaproteobacteria</taxon>
        <taxon>Pasteurellales</taxon>
        <taxon>Pasteurellaceae</taxon>
        <taxon>Haemophilus</taxon>
    </lineage>
</organism>
<dbReference type="RefSeq" id="WP_111315253.1">
    <property type="nucleotide sequence ID" value="NZ_QEPW01000006.1"/>
</dbReference>
<dbReference type="HAMAP" id="MF_01487">
    <property type="entry name" value="RecD"/>
    <property type="match status" value="1"/>
</dbReference>
<evidence type="ECO:0000313" key="15">
    <source>
        <dbReference type="Proteomes" id="UP000253910"/>
    </source>
</evidence>
<protein>
    <recommendedName>
        <fullName evidence="11">RecBCD enzyme subunit RecD</fullName>
        <ecNumber evidence="11">5.6.2.3</ecNumber>
    </recommendedName>
    <alternativeName>
        <fullName evidence="11">DNA 5'-3' helicase subunit RecD</fullName>
    </alternativeName>
    <alternativeName>
        <fullName evidence="11">Exonuclease V subunit RecD</fullName>
        <shortName evidence="11">ExoV subunit RecD</shortName>
    </alternativeName>
    <alternativeName>
        <fullName evidence="11">Helicase/nuclease RecBCD subunit RecD</fullName>
    </alternativeName>
</protein>